<evidence type="ECO:0000256" key="4">
    <source>
        <dbReference type="ARBA" id="ARBA00023136"/>
    </source>
</evidence>
<dbReference type="GO" id="GO:0016020">
    <property type="term" value="C:membrane"/>
    <property type="evidence" value="ECO:0007669"/>
    <property type="project" value="UniProtKB-SubCell"/>
</dbReference>
<dbReference type="EMBL" id="JACOQL010000002">
    <property type="protein sequence ID" value="MBC9246327.1"/>
    <property type="molecule type" value="Genomic_DNA"/>
</dbReference>
<organism evidence="6 7">
    <name type="scientific">Paracoccus amoyensis</name>
    <dbReference type="NCBI Taxonomy" id="2760093"/>
    <lineage>
        <taxon>Bacteria</taxon>
        <taxon>Pseudomonadati</taxon>
        <taxon>Pseudomonadota</taxon>
        <taxon>Alphaproteobacteria</taxon>
        <taxon>Rhodobacterales</taxon>
        <taxon>Paracoccaceae</taxon>
        <taxon>Paracoccus</taxon>
    </lineage>
</organism>
<evidence type="ECO:0000256" key="3">
    <source>
        <dbReference type="ARBA" id="ARBA00022989"/>
    </source>
</evidence>
<proteinExistence type="predicted"/>
<evidence type="ECO:0000313" key="6">
    <source>
        <dbReference type="EMBL" id="MBC9246327.1"/>
    </source>
</evidence>
<evidence type="ECO:0000313" key="7">
    <source>
        <dbReference type="Proteomes" id="UP000608594"/>
    </source>
</evidence>
<protein>
    <recommendedName>
        <fullName evidence="8">Formate/nitrite transporter</fullName>
    </recommendedName>
</protein>
<comment type="subcellular location">
    <subcellularLocation>
        <location evidence="1">Membrane</location>
        <topology evidence="1">Multi-pass membrane protein</topology>
    </subcellularLocation>
</comment>
<reference evidence="6" key="1">
    <citation type="submission" date="2020-08" db="EMBL/GenBank/DDBJ databases">
        <title>Paracoccus amoyensis sp. nov., isolated from the surface seawater at coast of Xiamen, Fujian.</title>
        <authorList>
            <person name="Lyu L."/>
        </authorList>
    </citation>
    <scope>NUCLEOTIDE SEQUENCE</scope>
    <source>
        <strain evidence="6">11-3</strain>
    </source>
</reference>
<dbReference type="InterPro" id="IPR023271">
    <property type="entry name" value="Aquaporin-like"/>
</dbReference>
<evidence type="ECO:0000256" key="2">
    <source>
        <dbReference type="ARBA" id="ARBA00022692"/>
    </source>
</evidence>
<keyword evidence="4 5" id="KW-0472">Membrane</keyword>
<evidence type="ECO:0000256" key="5">
    <source>
        <dbReference type="SAM" id="Phobius"/>
    </source>
</evidence>
<dbReference type="RefSeq" id="WP_187792823.1">
    <property type="nucleotide sequence ID" value="NZ_JACOQL010000002.1"/>
</dbReference>
<evidence type="ECO:0000256" key="1">
    <source>
        <dbReference type="ARBA" id="ARBA00004141"/>
    </source>
</evidence>
<keyword evidence="3 5" id="KW-1133">Transmembrane helix</keyword>
<gene>
    <name evidence="6" type="ORF">H4P12_06285</name>
</gene>
<feature type="transmembrane region" description="Helical" evidence="5">
    <location>
        <begin position="29"/>
        <end position="51"/>
    </location>
</feature>
<sequence length="74" mass="8237">MFACDCRDGQASLLVVAREIGFAKAVFGFALPAVIGNIVGGTMIFTVLIWVQIRSDRIDTKIDEEFSHSRFRTK</sequence>
<evidence type="ECO:0008006" key="8">
    <source>
        <dbReference type="Google" id="ProtNLM"/>
    </source>
</evidence>
<name>A0A926GFW0_9RHOB</name>
<dbReference type="Gene3D" id="1.20.1080.10">
    <property type="entry name" value="Glycerol uptake facilitator protein"/>
    <property type="match status" value="1"/>
</dbReference>
<keyword evidence="2 5" id="KW-0812">Transmembrane</keyword>
<dbReference type="AlphaFoldDB" id="A0A926GFW0"/>
<dbReference type="Proteomes" id="UP000608594">
    <property type="component" value="Unassembled WGS sequence"/>
</dbReference>
<keyword evidence="7" id="KW-1185">Reference proteome</keyword>
<accession>A0A926GFW0</accession>
<comment type="caution">
    <text evidence="6">The sequence shown here is derived from an EMBL/GenBank/DDBJ whole genome shotgun (WGS) entry which is preliminary data.</text>
</comment>